<gene>
    <name evidence="2" type="ORF">AK812_SmicGene38799</name>
</gene>
<comment type="caution">
    <text evidence="2">The sequence shown here is derived from an EMBL/GenBank/DDBJ whole genome shotgun (WGS) entry which is preliminary data.</text>
</comment>
<proteinExistence type="predicted"/>
<organism evidence="2 3">
    <name type="scientific">Symbiodinium microadriaticum</name>
    <name type="common">Dinoflagellate</name>
    <name type="synonym">Zooxanthella microadriatica</name>
    <dbReference type="NCBI Taxonomy" id="2951"/>
    <lineage>
        <taxon>Eukaryota</taxon>
        <taxon>Sar</taxon>
        <taxon>Alveolata</taxon>
        <taxon>Dinophyceae</taxon>
        <taxon>Suessiales</taxon>
        <taxon>Symbiodiniaceae</taxon>
        <taxon>Symbiodinium</taxon>
    </lineage>
</organism>
<reference evidence="2 3" key="1">
    <citation type="submission" date="2016-02" db="EMBL/GenBank/DDBJ databases">
        <title>Genome analysis of coral dinoflagellate symbionts highlights evolutionary adaptations to a symbiotic lifestyle.</title>
        <authorList>
            <person name="Aranda M."/>
            <person name="Li Y."/>
            <person name="Liew Y.J."/>
            <person name="Baumgarten S."/>
            <person name="Simakov O."/>
            <person name="Wilson M."/>
            <person name="Piel J."/>
            <person name="Ashoor H."/>
            <person name="Bougouffa S."/>
            <person name="Bajic V.B."/>
            <person name="Ryu T."/>
            <person name="Ravasi T."/>
            <person name="Bayer T."/>
            <person name="Micklem G."/>
            <person name="Kim H."/>
            <person name="Bhak J."/>
            <person name="Lajeunesse T.C."/>
            <person name="Voolstra C.R."/>
        </authorList>
    </citation>
    <scope>NUCLEOTIDE SEQUENCE [LARGE SCALE GENOMIC DNA]</scope>
    <source>
        <strain evidence="2 3">CCMP2467</strain>
    </source>
</reference>
<dbReference type="AlphaFoldDB" id="A0A1Q9CCV3"/>
<name>A0A1Q9CCV3_SYMMI</name>
<dbReference type="OrthoDB" id="407716at2759"/>
<accession>A0A1Q9CCV3</accession>
<feature type="region of interest" description="Disordered" evidence="1">
    <location>
        <begin position="1"/>
        <end position="24"/>
    </location>
</feature>
<evidence type="ECO:0000313" key="2">
    <source>
        <dbReference type="EMBL" id="OLP80746.1"/>
    </source>
</evidence>
<sequence>MLRAGAPEGQCPCAKEDNGKGGGGGTGAFVAGTWHVWSDEKLMQVGSGVPPALMIRLLRCWGWRAKRLTTFLAWPSPDLLVLTWAMNALAAVVVAVVAVEPSGRTQSRLRGIPGPETRTIGVGGCTLHPLLRHRYAGSGGVQATLLEPDPVKLEERVEMLQGIVRRAPSSLLYDLAEAFGRAGVDIGKCESWTDTGFAFLRANVETVRPPDIWCAKWYNYTFLHGCLHPAREHGPAVFVGDQDYPSYAFYARVVQSELEQWAVKSLCKKIMTIGKGQQGALILGVMRSPMQHSKMQAGGTTVEQHAARHAYIVRGVDGRFAVRSDYAVPTAVIVYWPE</sequence>
<dbReference type="Proteomes" id="UP000186817">
    <property type="component" value="Unassembled WGS sequence"/>
</dbReference>
<keyword evidence="3" id="KW-1185">Reference proteome</keyword>
<protein>
    <submittedName>
        <fullName evidence="2">Uncharacterized protein</fullName>
    </submittedName>
</protein>
<evidence type="ECO:0000256" key="1">
    <source>
        <dbReference type="SAM" id="MobiDB-lite"/>
    </source>
</evidence>
<dbReference type="EMBL" id="LSRX01001350">
    <property type="protein sequence ID" value="OLP80746.1"/>
    <property type="molecule type" value="Genomic_DNA"/>
</dbReference>
<evidence type="ECO:0000313" key="3">
    <source>
        <dbReference type="Proteomes" id="UP000186817"/>
    </source>
</evidence>